<proteinExistence type="predicted"/>
<dbReference type="PROSITE" id="PS00409">
    <property type="entry name" value="PROKAR_NTER_METHYL"/>
    <property type="match status" value="1"/>
</dbReference>
<evidence type="ECO:0000259" key="2">
    <source>
        <dbReference type="Pfam" id="PF07596"/>
    </source>
</evidence>
<keyword evidence="1" id="KW-0472">Membrane</keyword>
<evidence type="ECO:0000313" key="3">
    <source>
        <dbReference type="EMBL" id="MCS3920905.1"/>
    </source>
</evidence>
<dbReference type="InterPro" id="IPR011453">
    <property type="entry name" value="DUF1559"/>
</dbReference>
<reference evidence="3 4" key="1">
    <citation type="submission" date="2022-08" db="EMBL/GenBank/DDBJ databases">
        <title>Bacterial and archaeal communities from various locations to study Microbial Dark Matter (Phase II).</title>
        <authorList>
            <person name="Stepanauskas R."/>
        </authorList>
    </citation>
    <scope>NUCLEOTIDE SEQUENCE [LARGE SCALE GENOMIC DNA]</scope>
    <source>
        <strain evidence="3 4">PD1</strain>
    </source>
</reference>
<dbReference type="NCBIfam" id="TIGR02532">
    <property type="entry name" value="IV_pilin_GFxxxE"/>
    <property type="match status" value="1"/>
</dbReference>
<evidence type="ECO:0000256" key="1">
    <source>
        <dbReference type="SAM" id="Phobius"/>
    </source>
</evidence>
<dbReference type="Pfam" id="PF07963">
    <property type="entry name" value="N_methyl"/>
    <property type="match status" value="1"/>
</dbReference>
<feature type="transmembrane region" description="Helical" evidence="1">
    <location>
        <begin position="21"/>
        <end position="45"/>
    </location>
</feature>
<keyword evidence="1" id="KW-0812">Transmembrane</keyword>
<name>A0ABT2EVF4_9BACT</name>
<dbReference type="PANTHER" id="PTHR30093">
    <property type="entry name" value="GENERAL SECRETION PATHWAY PROTEIN G"/>
    <property type="match status" value="1"/>
</dbReference>
<sequence>MLQRFGVVRKSTAKGVIFRGGFTLIELLVVIAIIAILAAILFPVFSQAREKARQASCMSNMRQQSLAYAQYVQDYDEVIPFGFCWPHGLLPHRTDIPHCSPFYTLLPDHLEPYVRNAGLWVCASQRIVRFADPNHPYRGGNQYGPPAPPGEGPGKAVLPWSYGVNHTWRPPYWRQVVGETTMRYTTPVWTLANFQEPALAIVSMDVAQNWQVFVEGWPNWYECCVDCYGVQYWDWGHDYTCAADIDGDGVPGRMTPNGPQAGFVATRHQHGADYFFMDGHAKWYRAGRTNPRMWLAINQAGIRLESW</sequence>
<gene>
    <name evidence="3" type="ORF">M2350_003342</name>
</gene>
<dbReference type="InterPro" id="IPR012902">
    <property type="entry name" value="N_methyl_site"/>
</dbReference>
<dbReference type="Gene3D" id="3.30.700.10">
    <property type="entry name" value="Glycoprotein, Type 4 Pilin"/>
    <property type="match status" value="1"/>
</dbReference>
<dbReference type="Proteomes" id="UP001204798">
    <property type="component" value="Unassembled WGS sequence"/>
</dbReference>
<comment type="caution">
    <text evidence="3">The sequence shown here is derived from an EMBL/GenBank/DDBJ whole genome shotgun (WGS) entry which is preliminary data.</text>
</comment>
<dbReference type="Pfam" id="PF07596">
    <property type="entry name" value="SBP_bac_10"/>
    <property type="match status" value="1"/>
</dbReference>
<evidence type="ECO:0000313" key="4">
    <source>
        <dbReference type="Proteomes" id="UP001204798"/>
    </source>
</evidence>
<dbReference type="InterPro" id="IPR045584">
    <property type="entry name" value="Pilin-like"/>
</dbReference>
<dbReference type="SUPFAM" id="SSF54523">
    <property type="entry name" value="Pili subunits"/>
    <property type="match status" value="1"/>
</dbReference>
<feature type="domain" description="DUF1559" evidence="2">
    <location>
        <begin position="47"/>
        <end position="77"/>
    </location>
</feature>
<dbReference type="RefSeq" id="WP_259101254.1">
    <property type="nucleotide sequence ID" value="NZ_CP130454.1"/>
</dbReference>
<keyword evidence="1" id="KW-1133">Transmembrane helix</keyword>
<protein>
    <submittedName>
        <fullName evidence="3">Prepilin-type N-terminal cleavage/methylation domain-containing protein/prepilin-type processing-associated H-X9-DG protein</fullName>
    </submittedName>
</protein>
<keyword evidence="4" id="KW-1185">Reference proteome</keyword>
<accession>A0ABT2EVF4</accession>
<organism evidence="3 4">
    <name type="scientific">Candidatus Fervidibacter sacchari</name>
    <dbReference type="NCBI Taxonomy" id="1448929"/>
    <lineage>
        <taxon>Bacteria</taxon>
        <taxon>Candidatus Fervidibacterota</taxon>
        <taxon>Candidatus Fervidibacter</taxon>
    </lineage>
</organism>
<dbReference type="EMBL" id="JANUCP010000007">
    <property type="protein sequence ID" value="MCS3920905.1"/>
    <property type="molecule type" value="Genomic_DNA"/>
</dbReference>